<organism evidence="1 2">
    <name type="scientific">Besnoitia besnoiti</name>
    <name type="common">Apicomplexan protozoan</name>
    <dbReference type="NCBI Taxonomy" id="94643"/>
    <lineage>
        <taxon>Eukaryota</taxon>
        <taxon>Sar</taxon>
        <taxon>Alveolata</taxon>
        <taxon>Apicomplexa</taxon>
        <taxon>Conoidasida</taxon>
        <taxon>Coccidia</taxon>
        <taxon>Eucoccidiorida</taxon>
        <taxon>Eimeriorina</taxon>
        <taxon>Sarcocystidae</taxon>
        <taxon>Besnoitia</taxon>
    </lineage>
</organism>
<keyword evidence="2" id="KW-1185">Reference proteome</keyword>
<reference evidence="1 2" key="1">
    <citation type="submission" date="2017-09" db="EMBL/GenBank/DDBJ databases">
        <title>Genome sequencing of Besnoitia besnoiti strain Bb-Ger1.</title>
        <authorList>
            <person name="Schares G."/>
            <person name="Venepally P."/>
            <person name="Lorenzi H.A."/>
        </authorList>
    </citation>
    <scope>NUCLEOTIDE SEQUENCE [LARGE SCALE GENOMIC DNA]</scope>
    <source>
        <strain evidence="1 2">Bb-Ger1</strain>
    </source>
</reference>
<gene>
    <name evidence="1" type="ORF">BESB_077930</name>
</gene>
<accession>A0A2A9MCC3</accession>
<comment type="caution">
    <text evidence="1">The sequence shown here is derived from an EMBL/GenBank/DDBJ whole genome shotgun (WGS) entry which is preliminary data.</text>
</comment>
<evidence type="ECO:0000313" key="2">
    <source>
        <dbReference type="Proteomes" id="UP000224006"/>
    </source>
</evidence>
<dbReference type="AlphaFoldDB" id="A0A2A9MCC3"/>
<evidence type="ECO:0000313" key="1">
    <source>
        <dbReference type="EMBL" id="PFH33576.1"/>
    </source>
</evidence>
<proteinExistence type="predicted"/>
<sequence>MSPWRTGTVAMRESIGEGGAAEEARYFQGAAEACTDSPNCAFFMLNTDEGKVYLCPENKGFLHASPSSSWTIGVRPSTLQRPDYKVTMNKQAICGSVISQQTVTSIDEAELRARTLGADVFSLNLNRGAATGPSVPSMTVFFCHGASDRARVLCRAGFLTEESQARAGPANPVVGANRHLHGRSKRSAMRILEHRRTLRAKREHPARHGENS</sequence>
<dbReference type="KEGG" id="bbes:BESB_077930"/>
<dbReference type="GeneID" id="40312719"/>
<dbReference type="RefSeq" id="XP_029217585.1">
    <property type="nucleotide sequence ID" value="XM_029366154.1"/>
</dbReference>
<name>A0A2A9MCC3_BESBE</name>
<dbReference type="Proteomes" id="UP000224006">
    <property type="component" value="Chromosome VII"/>
</dbReference>
<protein>
    <submittedName>
        <fullName evidence="1">Uncharacterized protein</fullName>
    </submittedName>
</protein>
<dbReference type="OrthoDB" id="328663at2759"/>
<dbReference type="VEuPathDB" id="ToxoDB:BESB_077930"/>
<dbReference type="EMBL" id="NWUJ01000008">
    <property type="protein sequence ID" value="PFH33576.1"/>
    <property type="molecule type" value="Genomic_DNA"/>
</dbReference>